<dbReference type="PANTHER" id="PTHR24252:SF7">
    <property type="entry name" value="HYALIN"/>
    <property type="match status" value="1"/>
</dbReference>
<dbReference type="GO" id="GO:0006508">
    <property type="term" value="P:proteolysis"/>
    <property type="evidence" value="ECO:0007669"/>
    <property type="project" value="UniProtKB-KW"/>
</dbReference>
<dbReference type="InterPro" id="IPR043504">
    <property type="entry name" value="Peptidase_S1_PA_chymotrypsin"/>
</dbReference>
<dbReference type="InterPro" id="IPR001314">
    <property type="entry name" value="Peptidase_S1A"/>
</dbReference>
<accession>A0A8C2IEB0</accession>
<dbReference type="InterPro" id="IPR001254">
    <property type="entry name" value="Trypsin_dom"/>
</dbReference>
<feature type="region of interest" description="Disordered" evidence="6">
    <location>
        <begin position="151"/>
        <end position="179"/>
    </location>
</feature>
<evidence type="ECO:0000256" key="4">
    <source>
        <dbReference type="ARBA" id="ARBA00023157"/>
    </source>
</evidence>
<dbReference type="SUPFAM" id="SSF50494">
    <property type="entry name" value="Trypsin-like serine proteases"/>
    <property type="match status" value="1"/>
</dbReference>
<dbReference type="Pfam" id="PF00089">
    <property type="entry name" value="Trypsin"/>
    <property type="match status" value="1"/>
</dbReference>
<dbReference type="PROSITE" id="PS00134">
    <property type="entry name" value="TRYPSIN_HIS"/>
    <property type="match status" value="1"/>
</dbReference>
<feature type="domain" description="Peptidase S1" evidence="8">
    <location>
        <begin position="273"/>
        <end position="508"/>
    </location>
</feature>
<evidence type="ECO:0000256" key="1">
    <source>
        <dbReference type="ARBA" id="ARBA00022670"/>
    </source>
</evidence>
<dbReference type="PANTHER" id="PTHR24252">
    <property type="entry name" value="ACROSIN-RELATED"/>
    <property type="match status" value="1"/>
</dbReference>
<dbReference type="Proteomes" id="UP000694701">
    <property type="component" value="Unplaced"/>
</dbReference>
<dbReference type="Ensembl" id="ENSCCRT00020086352.1">
    <property type="protein sequence ID" value="ENSCCRP00020078773.1"/>
    <property type="gene ID" value="ENSCCRG00020036602.1"/>
</dbReference>
<dbReference type="PROSITE" id="PS50240">
    <property type="entry name" value="TRYPSIN_DOM"/>
    <property type="match status" value="1"/>
</dbReference>
<dbReference type="FunFam" id="2.40.10.10:FF:000003">
    <property type="entry name" value="Transmembrane serine protease 3"/>
    <property type="match status" value="1"/>
</dbReference>
<keyword evidence="1 5" id="KW-0645">Protease</keyword>
<dbReference type="PROSITE" id="PS00135">
    <property type="entry name" value="TRYPSIN_SER"/>
    <property type="match status" value="1"/>
</dbReference>
<reference evidence="9" key="1">
    <citation type="submission" date="2025-08" db="UniProtKB">
        <authorList>
            <consortium name="Ensembl"/>
        </authorList>
    </citation>
    <scope>IDENTIFICATION</scope>
</reference>
<dbReference type="Gene3D" id="2.40.10.10">
    <property type="entry name" value="Trypsin-like serine proteases"/>
    <property type="match status" value="1"/>
</dbReference>
<dbReference type="InterPro" id="IPR033116">
    <property type="entry name" value="TRYPSIN_SER"/>
</dbReference>
<dbReference type="GO" id="GO:0004252">
    <property type="term" value="F:serine-type endopeptidase activity"/>
    <property type="evidence" value="ECO:0007669"/>
    <property type="project" value="InterPro"/>
</dbReference>
<proteinExistence type="predicted"/>
<evidence type="ECO:0000313" key="10">
    <source>
        <dbReference type="Proteomes" id="UP000694701"/>
    </source>
</evidence>
<dbReference type="InterPro" id="IPR009003">
    <property type="entry name" value="Peptidase_S1_PA"/>
</dbReference>
<dbReference type="CDD" id="cd00190">
    <property type="entry name" value="Tryp_SPc"/>
    <property type="match status" value="1"/>
</dbReference>
<evidence type="ECO:0000256" key="2">
    <source>
        <dbReference type="ARBA" id="ARBA00022801"/>
    </source>
</evidence>
<evidence type="ECO:0000256" key="5">
    <source>
        <dbReference type="RuleBase" id="RU363034"/>
    </source>
</evidence>
<protein>
    <recommendedName>
        <fullName evidence="8">Peptidase S1 domain-containing protein</fullName>
    </recommendedName>
</protein>
<evidence type="ECO:0000313" key="9">
    <source>
        <dbReference type="Ensembl" id="ENSCCRP00020078773.1"/>
    </source>
</evidence>
<sequence>MHELTLQTQTMACAQGFYNISLEKDKREPLQTFPSCPHASTGSPPDLLLNTALPLLTAPVMMDTPLTLIPGSASKSSISQSLTDVAPQPPALPLYGTGSASVPFPVRPVTLYATAHPQVSAGCVQLLGVSEVAPYTLSVLLPHLLNPPERDSCALTDPKTTDKEEEITDTSASKTPATDETDVSGIRLCSSRLALITTLIPTFIILTVCIAVIVKFVSFPNKERDIDPPAGGSQNCTISPAPFYSVKYPANDTVSMPSDCSMAMNAGSRGTRIVGGKEAAKGQWGWQTSLQWRGKHVCGGAIVSPRWVITAAHCFMQYGMKLESDWIVVVDTVSISDASQGKRYLILQIHQHPLFSQDNNDYDLCLLHTQTEMETGDGVRPVCLPRLRESFPPGSSCWVTGWGYTREGGSVSSHLRQAVVQVIDQAVCSQPYVYGSQLTPRMLCAGIMEGGVDSCQGDSGGPLVCQAEAGGWRLAGVVSWGEGCGRVNKPGVYTRITPLLQWMHQTISDENKESSTVTTKKNPF</sequence>
<dbReference type="PRINTS" id="PR00722">
    <property type="entry name" value="CHYMOTRYPSIN"/>
</dbReference>
<keyword evidence="7" id="KW-0812">Transmembrane</keyword>
<organism evidence="9 10">
    <name type="scientific">Cyprinus carpio</name>
    <name type="common">Common carp</name>
    <dbReference type="NCBI Taxonomy" id="7962"/>
    <lineage>
        <taxon>Eukaryota</taxon>
        <taxon>Metazoa</taxon>
        <taxon>Chordata</taxon>
        <taxon>Craniata</taxon>
        <taxon>Vertebrata</taxon>
        <taxon>Euteleostomi</taxon>
        <taxon>Actinopterygii</taxon>
        <taxon>Neopterygii</taxon>
        <taxon>Teleostei</taxon>
        <taxon>Ostariophysi</taxon>
        <taxon>Cypriniformes</taxon>
        <taxon>Cyprinidae</taxon>
        <taxon>Cyprininae</taxon>
        <taxon>Cyprinus</taxon>
    </lineage>
</organism>
<feature type="transmembrane region" description="Helical" evidence="7">
    <location>
        <begin position="193"/>
        <end position="214"/>
    </location>
</feature>
<evidence type="ECO:0000256" key="6">
    <source>
        <dbReference type="SAM" id="MobiDB-lite"/>
    </source>
</evidence>
<keyword evidence="2 5" id="KW-0378">Hydrolase</keyword>
<keyword evidence="3 5" id="KW-0720">Serine protease</keyword>
<dbReference type="SMART" id="SM00020">
    <property type="entry name" value="Tryp_SPc"/>
    <property type="match status" value="1"/>
</dbReference>
<evidence type="ECO:0000256" key="7">
    <source>
        <dbReference type="SAM" id="Phobius"/>
    </source>
</evidence>
<evidence type="ECO:0000256" key="3">
    <source>
        <dbReference type="ARBA" id="ARBA00022825"/>
    </source>
</evidence>
<keyword evidence="7" id="KW-1133">Transmembrane helix</keyword>
<name>A0A8C2IEB0_CYPCA</name>
<keyword evidence="4" id="KW-1015">Disulfide bond</keyword>
<dbReference type="InterPro" id="IPR018114">
    <property type="entry name" value="TRYPSIN_HIS"/>
</dbReference>
<keyword evidence="7" id="KW-0472">Membrane</keyword>
<dbReference type="AlphaFoldDB" id="A0A8C2IEB0"/>
<evidence type="ECO:0000259" key="8">
    <source>
        <dbReference type="PROSITE" id="PS50240"/>
    </source>
</evidence>